<name>A0A3L7A4K6_9HYPH</name>
<dbReference type="PANTHER" id="PTHR36837:SF4">
    <property type="entry name" value="BLR0908 PROTEIN"/>
    <property type="match status" value="1"/>
</dbReference>
<evidence type="ECO:0000313" key="2">
    <source>
        <dbReference type="EMBL" id="RLP74222.1"/>
    </source>
</evidence>
<reference evidence="2 3" key="1">
    <citation type="submission" date="2018-10" db="EMBL/GenBank/DDBJ databases">
        <title>Xanthobacter tagetidis genome sequencing and assembly.</title>
        <authorList>
            <person name="Maclea K.S."/>
            <person name="Goen A.E."/>
            <person name="Fatima S.A."/>
        </authorList>
    </citation>
    <scope>NUCLEOTIDE SEQUENCE [LARGE SCALE GENOMIC DNA]</scope>
    <source>
        <strain evidence="2 3">ATCC 700314</strain>
    </source>
</reference>
<evidence type="ECO:0000313" key="3">
    <source>
        <dbReference type="Proteomes" id="UP000269692"/>
    </source>
</evidence>
<keyword evidence="3" id="KW-1185">Reference proteome</keyword>
<dbReference type="SUPFAM" id="SSF53474">
    <property type="entry name" value="alpha/beta-Hydrolases"/>
    <property type="match status" value="1"/>
</dbReference>
<dbReference type="AlphaFoldDB" id="A0A3L7A4K6"/>
<dbReference type="EMBL" id="RCTF01000020">
    <property type="protein sequence ID" value="RLP74222.1"/>
    <property type="molecule type" value="Genomic_DNA"/>
</dbReference>
<proteinExistence type="predicted"/>
<sequence length="381" mass="40745">MWLDDHRPMRLGPPPAGAGPGDDAFRDFGILSVDHDGVRVPVQSQILAHLPFGVLRSFRRSENPRRRALVVAPLAGSYPLLMRDLVVALLAPFDAVAVTDWPNARDVPLAAGRFGFAENCMEAAQMARALGGGPDDGGAPVHLVGVCQGVVPALVAALMLSEEGAAPASLTLMGGPVDPSRNPTRLWRILQDRSLDALEAQVIETVRTGFPGAGRRVFPAWRQMDTFGLYLWRQALSGGEMPMKLTFDEGADPLRFPLSRLCWTMMDVAAEFFMENVATIFRENALARGTLAIAGRPVRPQALARTALLTVEAEDDDISAPCQTAAAHDLCAGVPEGLRRRLTLPKAGHFSLFYGHAMRRAVVPAIAGLAALTEGAPPGAA</sequence>
<dbReference type="InterPro" id="IPR029058">
    <property type="entry name" value="AB_hydrolase_fold"/>
</dbReference>
<evidence type="ECO:0000259" key="1">
    <source>
        <dbReference type="Pfam" id="PF06850"/>
    </source>
</evidence>
<dbReference type="RefSeq" id="WP_121625002.1">
    <property type="nucleotide sequence ID" value="NZ_JACIIW010000007.1"/>
</dbReference>
<comment type="caution">
    <text evidence="2">The sequence shown here is derived from an EMBL/GenBank/DDBJ whole genome shotgun (WGS) entry which is preliminary data.</text>
</comment>
<feature type="domain" description="PHB de-polymerase C-terminal" evidence="1">
    <location>
        <begin position="174"/>
        <end position="367"/>
    </location>
</feature>
<accession>A0A3L7A4K6</accession>
<dbReference type="OrthoDB" id="8437087at2"/>
<protein>
    <submittedName>
        <fullName evidence="2">Polyhydroxyalkanoate depolymerase</fullName>
    </submittedName>
</protein>
<organism evidence="2 3">
    <name type="scientific">Xanthobacter tagetidis</name>
    <dbReference type="NCBI Taxonomy" id="60216"/>
    <lineage>
        <taxon>Bacteria</taxon>
        <taxon>Pseudomonadati</taxon>
        <taxon>Pseudomonadota</taxon>
        <taxon>Alphaproteobacteria</taxon>
        <taxon>Hyphomicrobiales</taxon>
        <taxon>Xanthobacteraceae</taxon>
        <taxon>Xanthobacter</taxon>
    </lineage>
</organism>
<gene>
    <name evidence="2" type="ORF">D9R14_19385</name>
</gene>
<dbReference type="Pfam" id="PF06850">
    <property type="entry name" value="PHB_depo_C"/>
    <property type="match status" value="1"/>
</dbReference>
<dbReference type="PANTHER" id="PTHR36837">
    <property type="entry name" value="POLY(3-HYDROXYALKANOATE) POLYMERASE SUBUNIT PHAC"/>
    <property type="match status" value="1"/>
</dbReference>
<dbReference type="InterPro" id="IPR009656">
    <property type="entry name" value="PHB_depo_C"/>
</dbReference>
<dbReference type="Proteomes" id="UP000269692">
    <property type="component" value="Unassembled WGS sequence"/>
</dbReference>
<dbReference type="InterPro" id="IPR051321">
    <property type="entry name" value="PHA/PHB_synthase"/>
</dbReference>